<name>A0A7Z2VDQ4_XANCA</name>
<protein>
    <submittedName>
        <fullName evidence="1">Uncharacterized protein</fullName>
    </submittedName>
</protein>
<dbReference type="AlphaFoldDB" id="A0A7Z2VDQ4"/>
<reference evidence="1 2" key="2">
    <citation type="submission" date="2020-04" db="EMBL/GenBank/DDBJ databases">
        <authorList>
            <person name="Fomenkov A."/>
            <person name="Anton B.P."/>
            <person name="Roberts R.J."/>
        </authorList>
    </citation>
    <scope>NUCLEOTIDE SEQUENCE [LARGE SCALE GENOMIC DNA]</scope>
    <source>
        <strain evidence="1 2">NEB122</strain>
    </source>
</reference>
<sequence>MRSYVAMAFVIIAAVAQAREPKLESRRAHEIATLWQDFSVNDDIVKEDYVGSLQVADLDQDGTDEIVYLNSSYCSGSTVDCPNGITVLSKLIPRKTPTLGASADQWEIRARKTGYTPDATEQIPGEVMDLAISGNRIDVTFVVQRQSSICKRELRNADGSERCPAPGRYTWAFTWKRGSLTRVAQGERYERNSSTANFPEPVLGTWVTAGVACGDPDAADPKHTLTVEWNRMTGKGEQLWPASITLLAQTPWAWRIITTSAKPPHKEVPAVFMLSDMESRLIIAEQTRVRTFDRCR</sequence>
<evidence type="ECO:0000313" key="2">
    <source>
        <dbReference type="Proteomes" id="UP000503498"/>
    </source>
</evidence>
<organism evidence="1 2">
    <name type="scientific">Xanthomonas campestris pv. badrii</name>
    <dbReference type="NCBI Taxonomy" id="149696"/>
    <lineage>
        <taxon>Bacteria</taxon>
        <taxon>Pseudomonadati</taxon>
        <taxon>Pseudomonadota</taxon>
        <taxon>Gammaproteobacteria</taxon>
        <taxon>Lysobacterales</taxon>
        <taxon>Lysobacteraceae</taxon>
        <taxon>Xanthomonas</taxon>
    </lineage>
</organism>
<reference evidence="1 2" key="1">
    <citation type="submission" date="2020-04" db="EMBL/GenBank/DDBJ databases">
        <title>Genome-Wide Identification of 5-Methylcytosine Sites in Bacterial Genomes By High-Throughput Sequencing of MspJI Restriction Fragments.</title>
        <authorList>
            <person name="Wu V."/>
        </authorList>
    </citation>
    <scope>NUCLEOTIDE SEQUENCE [LARGE SCALE GENOMIC DNA]</scope>
    <source>
        <strain evidence="1 2">NEB122</strain>
    </source>
</reference>
<dbReference type="EMBL" id="CP051651">
    <property type="protein sequence ID" value="QJD69669.1"/>
    <property type="molecule type" value="Genomic_DNA"/>
</dbReference>
<proteinExistence type="predicted"/>
<accession>A0A7Z2VDQ4</accession>
<dbReference type="RefSeq" id="WP_169707800.1">
    <property type="nucleotide sequence ID" value="NZ_CP051651.1"/>
</dbReference>
<dbReference type="Proteomes" id="UP000503498">
    <property type="component" value="Chromosome"/>
</dbReference>
<gene>
    <name evidence="1" type="ORF">HG421_19570</name>
</gene>
<evidence type="ECO:0000313" key="1">
    <source>
        <dbReference type="EMBL" id="QJD69669.1"/>
    </source>
</evidence>